<proteinExistence type="predicted"/>
<reference evidence="2 3" key="1">
    <citation type="submission" date="2020-08" db="EMBL/GenBank/DDBJ databases">
        <title>Oceanospirillum sp. nov. isolated from marine sediment.</title>
        <authorList>
            <person name="Ji X."/>
        </authorList>
    </citation>
    <scope>NUCLEOTIDE SEQUENCE [LARGE SCALE GENOMIC DNA]</scope>
    <source>
        <strain evidence="2 3">D5</strain>
    </source>
</reference>
<evidence type="ECO:0000259" key="1">
    <source>
        <dbReference type="SMART" id="SM01040"/>
    </source>
</evidence>
<evidence type="ECO:0000313" key="3">
    <source>
        <dbReference type="Proteomes" id="UP000565262"/>
    </source>
</evidence>
<gene>
    <name evidence="2" type="ORF">H4O21_22430</name>
</gene>
<keyword evidence="3" id="KW-1185">Reference proteome</keyword>
<dbReference type="AlphaFoldDB" id="A0A839IWN2"/>
<dbReference type="Pfam" id="PF02498">
    <property type="entry name" value="Bro-N"/>
    <property type="match status" value="1"/>
</dbReference>
<sequence length="109" mass="12287">MTIAFYKDTGIQFEEIEGQPCATAQNIGEVLGYKNADEDIQALYQRHQDEFDPDMIQEVPVITAGGVEHTRLFSLRGVSLLVMLSEQQEAGAFRERILSFTAEQLSRMC</sequence>
<feature type="domain" description="Bro-N" evidence="1">
    <location>
        <begin position="10"/>
        <end position="99"/>
    </location>
</feature>
<evidence type="ECO:0000313" key="2">
    <source>
        <dbReference type="EMBL" id="MBB1489371.1"/>
    </source>
</evidence>
<dbReference type="SMART" id="SM01040">
    <property type="entry name" value="Bro-N"/>
    <property type="match status" value="1"/>
</dbReference>
<organism evidence="2 3">
    <name type="scientific">Oceanospirillum sediminis</name>
    <dbReference type="NCBI Taxonomy" id="2760088"/>
    <lineage>
        <taxon>Bacteria</taxon>
        <taxon>Pseudomonadati</taxon>
        <taxon>Pseudomonadota</taxon>
        <taxon>Gammaproteobacteria</taxon>
        <taxon>Oceanospirillales</taxon>
        <taxon>Oceanospirillaceae</taxon>
        <taxon>Oceanospirillum</taxon>
    </lineage>
</organism>
<dbReference type="EMBL" id="JACJFM010000052">
    <property type="protein sequence ID" value="MBB1489371.1"/>
    <property type="molecule type" value="Genomic_DNA"/>
</dbReference>
<comment type="caution">
    <text evidence="2">The sequence shown here is derived from an EMBL/GenBank/DDBJ whole genome shotgun (WGS) entry which is preliminary data.</text>
</comment>
<dbReference type="InterPro" id="IPR003497">
    <property type="entry name" value="BRO_N_domain"/>
</dbReference>
<accession>A0A839IWN2</accession>
<name>A0A839IWN2_9GAMM</name>
<dbReference type="RefSeq" id="WP_182811489.1">
    <property type="nucleotide sequence ID" value="NZ_JACJFM010000052.1"/>
</dbReference>
<dbReference type="Proteomes" id="UP000565262">
    <property type="component" value="Unassembled WGS sequence"/>
</dbReference>
<protein>
    <recommendedName>
        <fullName evidence="1">Bro-N domain-containing protein</fullName>
    </recommendedName>
</protein>